<proteinExistence type="predicted"/>
<dbReference type="EMBL" id="VSSQ01019121">
    <property type="protein sequence ID" value="MPM62921.1"/>
    <property type="molecule type" value="Genomic_DNA"/>
</dbReference>
<name>A0A645BE44_9ZZZZ</name>
<accession>A0A645BE44</accession>
<protein>
    <submittedName>
        <fullName evidence="1">Uncharacterized protein</fullName>
    </submittedName>
</protein>
<reference evidence="1" key="1">
    <citation type="submission" date="2019-08" db="EMBL/GenBank/DDBJ databases">
        <authorList>
            <person name="Kucharzyk K."/>
            <person name="Murdoch R.W."/>
            <person name="Higgins S."/>
            <person name="Loffler F."/>
        </authorList>
    </citation>
    <scope>NUCLEOTIDE SEQUENCE</scope>
</reference>
<comment type="caution">
    <text evidence="1">The sequence shown here is derived from an EMBL/GenBank/DDBJ whole genome shotgun (WGS) entry which is preliminary data.</text>
</comment>
<organism evidence="1">
    <name type="scientific">bioreactor metagenome</name>
    <dbReference type="NCBI Taxonomy" id="1076179"/>
    <lineage>
        <taxon>unclassified sequences</taxon>
        <taxon>metagenomes</taxon>
        <taxon>ecological metagenomes</taxon>
    </lineage>
</organism>
<evidence type="ECO:0000313" key="1">
    <source>
        <dbReference type="EMBL" id="MPM62921.1"/>
    </source>
</evidence>
<sequence>MISLIEESNFKVKHVFQTLTNPRNKEIENSIEGFGKGSFIVIKSEKKQ</sequence>
<dbReference type="AlphaFoldDB" id="A0A645BE44"/>
<gene>
    <name evidence="1" type="ORF">SDC9_109799</name>
</gene>